<name>D3ANZ4_9FIRM</name>
<dbReference type="InterPro" id="IPR027785">
    <property type="entry name" value="UvrD-like_helicase_C"/>
</dbReference>
<dbReference type="HOGENOM" id="CLU_2569185_0_0_9"/>
<accession>D3ANZ4</accession>
<dbReference type="Pfam" id="PF13538">
    <property type="entry name" value="UvrD_C_2"/>
    <property type="match status" value="1"/>
</dbReference>
<dbReference type="AlphaFoldDB" id="D3ANZ4"/>
<dbReference type="SUPFAM" id="SSF52540">
    <property type="entry name" value="P-loop containing nucleoside triphosphate hydrolases"/>
    <property type="match status" value="1"/>
</dbReference>
<protein>
    <recommendedName>
        <fullName evidence="1">UvrD-like helicase C-terminal domain-containing protein</fullName>
    </recommendedName>
</protein>
<organism evidence="2 3">
    <name type="scientific">Hungatella hathewayi DSM 13479</name>
    <dbReference type="NCBI Taxonomy" id="566550"/>
    <lineage>
        <taxon>Bacteria</taxon>
        <taxon>Bacillati</taxon>
        <taxon>Bacillota</taxon>
        <taxon>Clostridia</taxon>
        <taxon>Lachnospirales</taxon>
        <taxon>Lachnospiraceae</taxon>
        <taxon>Hungatella</taxon>
    </lineage>
</organism>
<comment type="caution">
    <text evidence="2">The sequence shown here is derived from an EMBL/GenBank/DDBJ whole genome shotgun (WGS) entry which is preliminary data.</text>
</comment>
<feature type="domain" description="UvrD-like helicase C-terminal" evidence="1">
    <location>
        <begin position="23"/>
        <end position="67"/>
    </location>
</feature>
<sequence length="81" mass="9044">MLPVFPEIQLLKDCDTAYGGGIMALPAYLSKGLEFDAVIVTCIEDDYACSNLDIKLLYVAITRALHKMDIIRLPEKMKLIP</sequence>
<dbReference type="Proteomes" id="UP000004968">
    <property type="component" value="Unassembled WGS sequence"/>
</dbReference>
<reference evidence="2 3" key="1">
    <citation type="submission" date="2010-01" db="EMBL/GenBank/DDBJ databases">
        <authorList>
            <person name="Weinstock G."/>
            <person name="Sodergren E."/>
            <person name="Clifton S."/>
            <person name="Fulton L."/>
            <person name="Fulton B."/>
            <person name="Courtney L."/>
            <person name="Fronick C."/>
            <person name="Harrison M."/>
            <person name="Strong C."/>
            <person name="Farmer C."/>
            <person name="Delahaunty K."/>
            <person name="Markovic C."/>
            <person name="Hall O."/>
            <person name="Minx P."/>
            <person name="Tomlinson C."/>
            <person name="Mitreva M."/>
            <person name="Nelson J."/>
            <person name="Hou S."/>
            <person name="Wollam A."/>
            <person name="Pepin K.H."/>
            <person name="Johnson M."/>
            <person name="Bhonagiri V."/>
            <person name="Nash W.E."/>
            <person name="Warren W."/>
            <person name="Chinwalla A."/>
            <person name="Mardis E.R."/>
            <person name="Wilson R.K."/>
        </authorList>
    </citation>
    <scope>NUCLEOTIDE SEQUENCE [LARGE SCALE GENOMIC DNA]</scope>
    <source>
        <strain evidence="2 3">DSM 13479</strain>
    </source>
</reference>
<evidence type="ECO:0000313" key="2">
    <source>
        <dbReference type="EMBL" id="EFC96462.1"/>
    </source>
</evidence>
<dbReference type="Gene3D" id="3.40.50.300">
    <property type="entry name" value="P-loop containing nucleotide triphosphate hydrolases"/>
    <property type="match status" value="1"/>
</dbReference>
<dbReference type="EMBL" id="ACIO01000547">
    <property type="protein sequence ID" value="EFC96462.1"/>
    <property type="molecule type" value="Genomic_DNA"/>
</dbReference>
<gene>
    <name evidence="2" type="ORF">CLOSTHATH_05346</name>
</gene>
<proteinExistence type="predicted"/>
<evidence type="ECO:0000259" key="1">
    <source>
        <dbReference type="Pfam" id="PF13538"/>
    </source>
</evidence>
<dbReference type="InterPro" id="IPR027417">
    <property type="entry name" value="P-loop_NTPase"/>
</dbReference>
<evidence type="ECO:0000313" key="3">
    <source>
        <dbReference type="Proteomes" id="UP000004968"/>
    </source>
</evidence>